<accession>L1KQ75</accession>
<reference evidence="1 2" key="1">
    <citation type="submission" date="2012-11" db="EMBL/GenBank/DDBJ databases">
        <authorList>
            <person name="Huguet-Tapia J.C."/>
            <person name="Durkin A.S."/>
            <person name="Pettis G.S."/>
            <person name="Badger J.H."/>
        </authorList>
    </citation>
    <scope>NUCLEOTIDE SEQUENCE [LARGE SCALE GENOMIC DNA]</scope>
    <source>
        <strain evidence="1 2">91-03</strain>
    </source>
</reference>
<comment type="caution">
    <text evidence="1">The sequence shown here is derived from an EMBL/GenBank/DDBJ whole genome shotgun (WGS) entry which is preliminary data.</text>
</comment>
<dbReference type="AlphaFoldDB" id="L1KQ75"/>
<name>L1KQ75_9ACTN</name>
<sequence length="40" mass="3966">MRVFVSYGFALSVDGSGGCSLGCTVLPAGLPVVHEDVPGA</sequence>
<evidence type="ECO:0000313" key="1">
    <source>
        <dbReference type="EMBL" id="EKX62645.1"/>
    </source>
</evidence>
<organism evidence="1 2">
    <name type="scientific">Streptomyces ipomoeae 91-03</name>
    <dbReference type="NCBI Taxonomy" id="698759"/>
    <lineage>
        <taxon>Bacteria</taxon>
        <taxon>Bacillati</taxon>
        <taxon>Actinomycetota</taxon>
        <taxon>Actinomycetes</taxon>
        <taxon>Kitasatosporales</taxon>
        <taxon>Streptomycetaceae</taxon>
        <taxon>Streptomyces</taxon>
    </lineage>
</organism>
<keyword evidence="2" id="KW-1185">Reference proteome</keyword>
<proteinExistence type="predicted"/>
<protein>
    <submittedName>
        <fullName evidence="1">Uncharacterized protein</fullName>
    </submittedName>
</protein>
<evidence type="ECO:0000313" key="2">
    <source>
        <dbReference type="Proteomes" id="UP000010411"/>
    </source>
</evidence>
<gene>
    <name evidence="1" type="ORF">STRIP9103_07352</name>
</gene>
<dbReference type="Proteomes" id="UP000010411">
    <property type="component" value="Unassembled WGS sequence"/>
</dbReference>
<dbReference type="EMBL" id="AEJC01000498">
    <property type="protein sequence ID" value="EKX62645.1"/>
    <property type="molecule type" value="Genomic_DNA"/>
</dbReference>